<evidence type="ECO:0000256" key="1">
    <source>
        <dbReference type="ARBA" id="ARBA00004370"/>
    </source>
</evidence>
<organism evidence="8 9">
    <name type="scientific">Teichococcus aerophilus</name>
    <dbReference type="NCBI Taxonomy" id="1224513"/>
    <lineage>
        <taxon>Bacteria</taxon>
        <taxon>Pseudomonadati</taxon>
        <taxon>Pseudomonadota</taxon>
        <taxon>Alphaproteobacteria</taxon>
        <taxon>Acetobacterales</taxon>
        <taxon>Roseomonadaceae</taxon>
        <taxon>Roseomonas</taxon>
    </lineage>
</organism>
<evidence type="ECO:0000256" key="4">
    <source>
        <dbReference type="ARBA" id="ARBA00023136"/>
    </source>
</evidence>
<dbReference type="Gene3D" id="1.10.287.1260">
    <property type="match status" value="1"/>
</dbReference>
<feature type="region of interest" description="Disordered" evidence="5">
    <location>
        <begin position="356"/>
        <end position="378"/>
    </location>
</feature>
<feature type="transmembrane region" description="Helical" evidence="6">
    <location>
        <begin position="68"/>
        <end position="88"/>
    </location>
</feature>
<dbReference type="SUPFAM" id="SSF50182">
    <property type="entry name" value="Sm-like ribonucleoproteins"/>
    <property type="match status" value="1"/>
</dbReference>
<dbReference type="InterPro" id="IPR023408">
    <property type="entry name" value="MscS_beta-dom_sf"/>
</dbReference>
<dbReference type="RefSeq" id="WP_187787090.1">
    <property type="nucleotide sequence ID" value="NZ_JACTVA010000085.1"/>
</dbReference>
<feature type="domain" description="Mechanosensitive ion channel MscS" evidence="7">
    <location>
        <begin position="193"/>
        <end position="259"/>
    </location>
</feature>
<proteinExistence type="predicted"/>
<gene>
    <name evidence="8" type="ORF">IBL26_24265</name>
</gene>
<evidence type="ECO:0000256" key="3">
    <source>
        <dbReference type="ARBA" id="ARBA00022989"/>
    </source>
</evidence>
<evidence type="ECO:0000313" key="8">
    <source>
        <dbReference type="EMBL" id="MBC9209970.1"/>
    </source>
</evidence>
<keyword evidence="9" id="KW-1185">Reference proteome</keyword>
<feature type="transmembrane region" description="Helical" evidence="6">
    <location>
        <begin position="94"/>
        <end position="123"/>
    </location>
</feature>
<evidence type="ECO:0000256" key="2">
    <source>
        <dbReference type="ARBA" id="ARBA00022692"/>
    </source>
</evidence>
<dbReference type="Proteomes" id="UP000626026">
    <property type="component" value="Unassembled WGS sequence"/>
</dbReference>
<dbReference type="EMBL" id="JACTVA010000085">
    <property type="protein sequence ID" value="MBC9209970.1"/>
    <property type="molecule type" value="Genomic_DNA"/>
</dbReference>
<dbReference type="PANTHER" id="PTHR30566:SF25">
    <property type="entry name" value="INNER MEMBRANE PROTEIN"/>
    <property type="match status" value="1"/>
</dbReference>
<protein>
    <submittedName>
        <fullName evidence="8">Mechanosensitive ion channel family protein</fullName>
    </submittedName>
</protein>
<dbReference type="InterPro" id="IPR010920">
    <property type="entry name" value="LSM_dom_sf"/>
</dbReference>
<accession>A0ABR7RTK1</accession>
<feature type="transmembrane region" description="Helical" evidence="6">
    <location>
        <begin position="144"/>
        <end position="165"/>
    </location>
</feature>
<reference evidence="8 9" key="1">
    <citation type="journal article" date="2013" name="Int. J. Syst. Evol. Microbiol.">
        <title>Roseomonas aerophila sp. nov., isolated from air.</title>
        <authorList>
            <person name="Kim S.J."/>
            <person name="Weon H.Y."/>
            <person name="Ahn J.H."/>
            <person name="Hong S.B."/>
            <person name="Seok S.J."/>
            <person name="Whang K.S."/>
            <person name="Kwon S.W."/>
        </authorList>
    </citation>
    <scope>NUCLEOTIDE SEQUENCE [LARGE SCALE GENOMIC DNA]</scope>
    <source>
        <strain evidence="8 9">NBRC 108923</strain>
    </source>
</reference>
<keyword evidence="4 6" id="KW-0472">Membrane</keyword>
<dbReference type="PANTHER" id="PTHR30566">
    <property type="entry name" value="YNAI-RELATED MECHANOSENSITIVE ION CHANNEL"/>
    <property type="match status" value="1"/>
</dbReference>
<evidence type="ECO:0000256" key="6">
    <source>
        <dbReference type="SAM" id="Phobius"/>
    </source>
</evidence>
<dbReference type="InterPro" id="IPR006685">
    <property type="entry name" value="MscS_channel_2nd"/>
</dbReference>
<evidence type="ECO:0000313" key="9">
    <source>
        <dbReference type="Proteomes" id="UP000626026"/>
    </source>
</evidence>
<evidence type="ECO:0000256" key="5">
    <source>
        <dbReference type="SAM" id="MobiDB-lite"/>
    </source>
</evidence>
<feature type="transmembrane region" description="Helical" evidence="6">
    <location>
        <begin position="171"/>
        <end position="190"/>
    </location>
</feature>
<feature type="transmembrane region" description="Helical" evidence="6">
    <location>
        <begin position="21"/>
        <end position="43"/>
    </location>
</feature>
<keyword evidence="3 6" id="KW-1133">Transmembrane helix</keyword>
<comment type="subcellular location">
    <subcellularLocation>
        <location evidence="1">Membrane</location>
    </subcellularLocation>
</comment>
<evidence type="ECO:0000259" key="7">
    <source>
        <dbReference type="Pfam" id="PF00924"/>
    </source>
</evidence>
<sequence length="389" mass="43419">MDSISTIARRIVVSIDWLPDWTVSLIVLAACTLAALSLHRVLFRFATRVVSDRDLFWRSLVQRTEGPIRLALVIFGLAFGVSVSPLTLEQADLIRHLLLVCFIALLGWVALTVLHIWTTIYLRRFKLDSEDNLLARKHATQSRILRRVAAILIVMVTTASALMTFEGVRQYGVSLLASAGAAGIVLGLALQPLLKNLVAGIQLAVTQPIRLEDAVIVEGEWGNVEEINATYVVVRLWDWRRMVLPLSYFIEKPFQNWTRESSTLIGTAFLHVDYTAPVDVMRRKLQEIAAASPLWDRRVVNMQVTDLRPATMEIRMLVSASNAGRTFDLRCEVREKMITFLQAEYPHALPRGRAEVEGKGELSRPDTQQHPGGGEVGLIRAGAVARPSV</sequence>
<name>A0ABR7RTK1_9PROT</name>
<comment type="caution">
    <text evidence="8">The sequence shown here is derived from an EMBL/GenBank/DDBJ whole genome shotgun (WGS) entry which is preliminary data.</text>
</comment>
<dbReference type="Gene3D" id="2.30.30.60">
    <property type="match status" value="1"/>
</dbReference>
<dbReference type="Pfam" id="PF00924">
    <property type="entry name" value="MS_channel_2nd"/>
    <property type="match status" value="1"/>
</dbReference>
<keyword evidence="2 6" id="KW-0812">Transmembrane</keyword>